<comment type="subcellular location">
    <subcellularLocation>
        <location evidence="2">Cytoplasm</location>
    </subcellularLocation>
    <subcellularLocation>
        <location evidence="1">Nucleus</location>
    </subcellularLocation>
</comment>
<organism evidence="8 9">
    <name type="scientific">Ditylenchus dipsaci</name>
    <dbReference type="NCBI Taxonomy" id="166011"/>
    <lineage>
        <taxon>Eukaryota</taxon>
        <taxon>Metazoa</taxon>
        <taxon>Ecdysozoa</taxon>
        <taxon>Nematoda</taxon>
        <taxon>Chromadorea</taxon>
        <taxon>Rhabditida</taxon>
        <taxon>Tylenchina</taxon>
        <taxon>Tylenchomorpha</taxon>
        <taxon>Sphaerularioidea</taxon>
        <taxon>Anguinidae</taxon>
        <taxon>Anguininae</taxon>
        <taxon>Ditylenchus</taxon>
    </lineage>
</organism>
<dbReference type="PANTHER" id="PTHR12596">
    <property type="entry name" value="EXPORTIN 4,7-RELATED"/>
    <property type="match status" value="1"/>
</dbReference>
<dbReference type="AlphaFoldDB" id="A0A915DT75"/>
<dbReference type="PANTHER" id="PTHR12596:SF2">
    <property type="entry name" value="EXPORTIN-7 ISOFORM X1"/>
    <property type="match status" value="1"/>
</dbReference>
<accession>A0A915DT75</accession>
<evidence type="ECO:0000256" key="1">
    <source>
        <dbReference type="ARBA" id="ARBA00004123"/>
    </source>
</evidence>
<keyword evidence="4" id="KW-0813">Transport</keyword>
<dbReference type="GO" id="GO:0005643">
    <property type="term" value="C:nuclear pore"/>
    <property type="evidence" value="ECO:0007669"/>
    <property type="project" value="TreeGrafter"/>
</dbReference>
<evidence type="ECO:0000256" key="2">
    <source>
        <dbReference type="ARBA" id="ARBA00004496"/>
    </source>
</evidence>
<evidence type="ECO:0000256" key="6">
    <source>
        <dbReference type="ARBA" id="ARBA00022927"/>
    </source>
</evidence>
<dbReference type="GO" id="GO:0005737">
    <property type="term" value="C:cytoplasm"/>
    <property type="evidence" value="ECO:0007669"/>
    <property type="project" value="UniProtKB-SubCell"/>
</dbReference>
<keyword evidence="7" id="KW-0539">Nucleus</keyword>
<evidence type="ECO:0000256" key="5">
    <source>
        <dbReference type="ARBA" id="ARBA00022490"/>
    </source>
</evidence>
<dbReference type="WBParaSite" id="jg23403">
    <property type="protein sequence ID" value="jg23403"/>
    <property type="gene ID" value="jg23403"/>
</dbReference>
<evidence type="ECO:0000256" key="3">
    <source>
        <dbReference type="ARBA" id="ARBA00009466"/>
    </source>
</evidence>
<comment type="similarity">
    <text evidence="3">Belongs to the exportin family.</text>
</comment>
<dbReference type="GO" id="GO:0005049">
    <property type="term" value="F:nuclear export signal receptor activity"/>
    <property type="evidence" value="ECO:0007669"/>
    <property type="project" value="InterPro"/>
</dbReference>
<keyword evidence="6" id="KW-0653">Protein transport</keyword>
<keyword evidence="8" id="KW-1185">Reference proteome</keyword>
<sequence length="151" mass="17157">MENSSLIKLQELCGVLRNRAISQANQEQVRLAVIGLCRDLMVSYIYGLIYCVPLASLKCLSFCKELPHCGQNVADVTTLILKLIVELTINRQSRLTYDMHSCVSVILFREVSKIICNYGGRLLALLRFPKTSPIKKKSKYRPYLWNTSSLT</sequence>
<evidence type="ECO:0000313" key="8">
    <source>
        <dbReference type="Proteomes" id="UP000887574"/>
    </source>
</evidence>
<dbReference type="GO" id="GO:0006611">
    <property type="term" value="P:protein export from nucleus"/>
    <property type="evidence" value="ECO:0007669"/>
    <property type="project" value="TreeGrafter"/>
</dbReference>
<evidence type="ECO:0000313" key="9">
    <source>
        <dbReference type="WBParaSite" id="jg23403"/>
    </source>
</evidence>
<proteinExistence type="inferred from homology"/>
<reference evidence="9" key="1">
    <citation type="submission" date="2022-11" db="UniProtKB">
        <authorList>
            <consortium name="WormBaseParasite"/>
        </authorList>
    </citation>
    <scope>IDENTIFICATION</scope>
</reference>
<evidence type="ECO:0000256" key="4">
    <source>
        <dbReference type="ARBA" id="ARBA00022448"/>
    </source>
</evidence>
<protein>
    <submittedName>
        <fullName evidence="9">Uncharacterized protein</fullName>
    </submittedName>
</protein>
<dbReference type="InterPro" id="IPR044189">
    <property type="entry name" value="XPO4/7-like"/>
</dbReference>
<keyword evidence="5" id="KW-0963">Cytoplasm</keyword>
<evidence type="ECO:0000256" key="7">
    <source>
        <dbReference type="ARBA" id="ARBA00023242"/>
    </source>
</evidence>
<dbReference type="Proteomes" id="UP000887574">
    <property type="component" value="Unplaced"/>
</dbReference>
<name>A0A915DT75_9BILA</name>